<reference evidence="4" key="1">
    <citation type="submission" date="2021-01" db="EMBL/GenBank/DDBJ databases">
        <title>Whole genome shotgun sequence of Actinoplanes rishiriensis NBRC 108556.</title>
        <authorList>
            <person name="Komaki H."/>
            <person name="Tamura T."/>
        </authorList>
    </citation>
    <scope>NUCLEOTIDE SEQUENCE</scope>
    <source>
        <strain evidence="4">NBRC 108556</strain>
    </source>
</reference>
<protein>
    <recommendedName>
        <fullName evidence="6">SGNH hydrolase-type esterase domain-containing protein</fullName>
    </recommendedName>
</protein>
<evidence type="ECO:0000313" key="4">
    <source>
        <dbReference type="EMBL" id="GIE97639.1"/>
    </source>
</evidence>
<dbReference type="Gene3D" id="3.40.50.1110">
    <property type="entry name" value="SGNH hydrolase"/>
    <property type="match status" value="2"/>
</dbReference>
<name>A0A919K2I4_9ACTN</name>
<keyword evidence="5" id="KW-1185">Reference proteome</keyword>
<dbReference type="InterPro" id="IPR036514">
    <property type="entry name" value="SGNH_hydro_sf"/>
</dbReference>
<dbReference type="CDD" id="cd01831">
    <property type="entry name" value="Endoglucanase_E_like"/>
    <property type="match status" value="2"/>
</dbReference>
<feature type="domain" description="Carbohydrate esterase 2 N-terminal" evidence="3">
    <location>
        <begin position="355"/>
        <end position="460"/>
    </location>
</feature>
<feature type="region of interest" description="Disordered" evidence="1">
    <location>
        <begin position="1"/>
        <end position="34"/>
    </location>
</feature>
<dbReference type="GO" id="GO:0052689">
    <property type="term" value="F:carboxylic ester hydrolase activity"/>
    <property type="evidence" value="ECO:0007669"/>
    <property type="project" value="InterPro"/>
</dbReference>
<dbReference type="InterPro" id="IPR052762">
    <property type="entry name" value="PCW_deacetylase/CE"/>
</dbReference>
<dbReference type="PANTHER" id="PTHR37834">
    <property type="entry name" value="GDSL-LIKE LIPASE/ACYLHYDROLASE DOMAIN PROTEIN (AFU_ORTHOLOGUE AFUA_2G00620)"/>
    <property type="match status" value="1"/>
</dbReference>
<proteinExistence type="predicted"/>
<dbReference type="Proteomes" id="UP000636960">
    <property type="component" value="Unassembled WGS sequence"/>
</dbReference>
<accession>A0A919K2I4</accession>
<gene>
    <name evidence="4" type="ORF">Ari01nite_51040</name>
</gene>
<feature type="domain" description="Carbohydrate esterase 2 N-terminal" evidence="3">
    <location>
        <begin position="40"/>
        <end position="150"/>
    </location>
</feature>
<dbReference type="EMBL" id="BOMV01000057">
    <property type="protein sequence ID" value="GIE97639.1"/>
    <property type="molecule type" value="Genomic_DNA"/>
</dbReference>
<dbReference type="InterPro" id="IPR040794">
    <property type="entry name" value="CE2_N"/>
</dbReference>
<evidence type="ECO:0000313" key="5">
    <source>
        <dbReference type="Proteomes" id="UP000636960"/>
    </source>
</evidence>
<dbReference type="Pfam" id="PF17996">
    <property type="entry name" value="CE2_N"/>
    <property type="match status" value="2"/>
</dbReference>
<dbReference type="Gene3D" id="2.60.120.260">
    <property type="entry name" value="Galactose-binding domain-like"/>
    <property type="match status" value="2"/>
</dbReference>
<evidence type="ECO:0000259" key="2">
    <source>
        <dbReference type="Pfam" id="PF13472"/>
    </source>
</evidence>
<dbReference type="InterPro" id="IPR013830">
    <property type="entry name" value="SGNH_hydro"/>
</dbReference>
<evidence type="ECO:0000259" key="3">
    <source>
        <dbReference type="Pfam" id="PF17996"/>
    </source>
</evidence>
<evidence type="ECO:0008006" key="6">
    <source>
        <dbReference type="Google" id="ProtNLM"/>
    </source>
</evidence>
<dbReference type="AlphaFoldDB" id="A0A919K2I4"/>
<feature type="domain" description="SGNH hydrolase-type esterase" evidence="2">
    <location>
        <begin position="158"/>
        <end position="327"/>
    </location>
</feature>
<dbReference type="InterPro" id="IPR037461">
    <property type="entry name" value="CtCE2-like_dom"/>
</dbReference>
<dbReference type="Pfam" id="PF13472">
    <property type="entry name" value="Lipase_GDSL_2"/>
    <property type="match status" value="2"/>
</dbReference>
<feature type="domain" description="SGNH hydrolase-type esterase" evidence="2">
    <location>
        <begin position="468"/>
        <end position="647"/>
    </location>
</feature>
<dbReference type="PANTHER" id="PTHR37834:SF2">
    <property type="entry name" value="ESTERASE, SGNH HYDROLASE-TYPE"/>
    <property type="match status" value="1"/>
</dbReference>
<sequence>MAAGMLAAPVPAEASAHRQGPPAEASPYRPGSLTDPNLRFVGRWDTSDPATYIGNWESPYVEMRFTGTTLKATIRDAATVYASIDDGPVATYSGVSGTIDLTPTPLAGGTHTVWLSYRTGELDTCATWPSPCATFQGFTLDRRARTLRLPPRRKLVEFVGDSITVGALSSKNTVTSYSWLVGKQLGVDHTNIARSGACLVQLSNCFGLDTNFGKQTIGGTTDWDFTRYAADAVVINLGTNDAGRGVSGPDFQAAYVNLLRQARARYPHAALFAFETFRQRFLDETRAAVRTLADAGDDNVHYIDTETWLTAEDYVDGGHPNDAGHARIAQRLAPILAPHLGVALPGSTADRNIDFAGRWDTTNPAAFVPQWAGAYLRTGFTGSRVALEQRGAIDFWYSIDGGPYTKATNVSGRVDLTPTPLTEGRHTLLVSYRIVAGSYTGDAVFQGLSLDAGARTYRLPRPRQSTEFIGDSITAGYTATNMSLSAFPWIIGENLGVAHTQIALSGSCLRELSATESIRGIRCYGLEGRYTKLGFGDGAADWDFRRYRPDVVVVNIGTNDVGHGVKSADFLVAYEKLLLTVRQRNPHAEILALRIFKGWWAAETEQAVQARREAGDRRVSFVDTTGWWDPATMTNDGTHPNDHGHRVLADYLQPYVAAALERRS</sequence>
<evidence type="ECO:0000256" key="1">
    <source>
        <dbReference type="SAM" id="MobiDB-lite"/>
    </source>
</evidence>
<organism evidence="4 5">
    <name type="scientific">Paractinoplanes rishiriensis</name>
    <dbReference type="NCBI Taxonomy" id="1050105"/>
    <lineage>
        <taxon>Bacteria</taxon>
        <taxon>Bacillati</taxon>
        <taxon>Actinomycetota</taxon>
        <taxon>Actinomycetes</taxon>
        <taxon>Micromonosporales</taxon>
        <taxon>Micromonosporaceae</taxon>
        <taxon>Paractinoplanes</taxon>
    </lineage>
</organism>
<dbReference type="SUPFAM" id="SSF52266">
    <property type="entry name" value="SGNH hydrolase"/>
    <property type="match status" value="2"/>
</dbReference>
<comment type="caution">
    <text evidence="4">The sequence shown here is derived from an EMBL/GenBank/DDBJ whole genome shotgun (WGS) entry which is preliminary data.</text>
</comment>